<keyword evidence="2" id="KW-0812">Transmembrane</keyword>
<dbReference type="SUPFAM" id="SSF103473">
    <property type="entry name" value="MFS general substrate transporter"/>
    <property type="match status" value="2"/>
</dbReference>
<comment type="caution">
    <text evidence="3">The sequence shown here is derived from an EMBL/GenBank/DDBJ whole genome shotgun (WGS) entry which is preliminary data.</text>
</comment>
<feature type="transmembrane region" description="Helical" evidence="2">
    <location>
        <begin position="37"/>
        <end position="54"/>
    </location>
</feature>
<organism evidence="3 4">
    <name type="scientific">Seohaeicola zhoushanensis</name>
    <dbReference type="NCBI Taxonomy" id="1569283"/>
    <lineage>
        <taxon>Bacteria</taxon>
        <taxon>Pseudomonadati</taxon>
        <taxon>Pseudomonadota</taxon>
        <taxon>Alphaproteobacteria</taxon>
        <taxon>Rhodobacterales</taxon>
        <taxon>Roseobacteraceae</taxon>
        <taxon>Seohaeicola</taxon>
    </lineage>
</organism>
<feature type="transmembrane region" description="Helical" evidence="2">
    <location>
        <begin position="101"/>
        <end position="123"/>
    </location>
</feature>
<dbReference type="Gene3D" id="1.20.1250.20">
    <property type="entry name" value="MFS general substrate transporter like domains"/>
    <property type="match status" value="2"/>
</dbReference>
<dbReference type="Proteomes" id="UP000626220">
    <property type="component" value="Unassembled WGS sequence"/>
</dbReference>
<proteinExistence type="inferred from homology"/>
<protein>
    <submittedName>
        <fullName evidence="3">Sugar:cation symporter</fullName>
    </submittedName>
</protein>
<dbReference type="AlphaFoldDB" id="A0A8J3GV32"/>
<feature type="transmembrane region" description="Helical" evidence="2">
    <location>
        <begin position="293"/>
        <end position="317"/>
    </location>
</feature>
<dbReference type="GO" id="GO:0015293">
    <property type="term" value="F:symporter activity"/>
    <property type="evidence" value="ECO:0007669"/>
    <property type="project" value="InterPro"/>
</dbReference>
<dbReference type="GO" id="GO:0008643">
    <property type="term" value="P:carbohydrate transport"/>
    <property type="evidence" value="ECO:0007669"/>
    <property type="project" value="InterPro"/>
</dbReference>
<gene>
    <name evidence="3" type="ORF">GCM10017056_12310</name>
</gene>
<keyword evidence="2" id="KW-0472">Membrane</keyword>
<dbReference type="PANTHER" id="PTHR11328:SF24">
    <property type="entry name" value="MAJOR FACILITATOR SUPERFAMILY (MFS) PROFILE DOMAIN-CONTAINING PROTEIN"/>
    <property type="match status" value="1"/>
</dbReference>
<feature type="transmembrane region" description="Helical" evidence="2">
    <location>
        <begin position="144"/>
        <end position="162"/>
    </location>
</feature>
<keyword evidence="4" id="KW-1185">Reference proteome</keyword>
<evidence type="ECO:0000313" key="3">
    <source>
        <dbReference type="EMBL" id="GHF42121.1"/>
    </source>
</evidence>
<feature type="transmembrane region" description="Helical" evidence="2">
    <location>
        <begin position="269"/>
        <end position="287"/>
    </location>
</feature>
<dbReference type="InterPro" id="IPR039672">
    <property type="entry name" value="MFS_2"/>
</dbReference>
<dbReference type="PANTHER" id="PTHR11328">
    <property type="entry name" value="MAJOR FACILITATOR SUPERFAMILY DOMAIN-CONTAINING PROTEIN"/>
    <property type="match status" value="1"/>
</dbReference>
<dbReference type="EMBL" id="BNCJ01000002">
    <property type="protein sequence ID" value="GHF42121.1"/>
    <property type="molecule type" value="Genomic_DNA"/>
</dbReference>
<evidence type="ECO:0000313" key="4">
    <source>
        <dbReference type="Proteomes" id="UP000626220"/>
    </source>
</evidence>
<reference evidence="3" key="1">
    <citation type="journal article" date="2014" name="Int. J. Syst. Evol. Microbiol.">
        <title>Complete genome sequence of Corynebacterium casei LMG S-19264T (=DSM 44701T), isolated from a smear-ripened cheese.</title>
        <authorList>
            <consortium name="US DOE Joint Genome Institute (JGI-PGF)"/>
            <person name="Walter F."/>
            <person name="Albersmeier A."/>
            <person name="Kalinowski J."/>
            <person name="Ruckert C."/>
        </authorList>
    </citation>
    <scope>NUCLEOTIDE SEQUENCE</scope>
    <source>
        <strain evidence="3">KCTC 42650</strain>
    </source>
</reference>
<sequence length="400" mass="41438">MPMTRPRLPAYGLFAGLLAAAGLPVYLHAPKFYADNYGLSLAALGSTLFVLRLLDVVQDPLLGRLAERLRHHRAGAVGLAVAVMAAGMVGLLAVAPPIAPLLWLALTLTAVFSGYSFLTICFYAQGVATAQELGPHGHLRLARWRETGALLGVCAAALAVPLAGYAAAFALLALAATLAMRVEWDTSRLPVSGGLRPILADRPARRLLLIAFLNAAPVAVSSILFLFFVESRLQAPGLEGPLLLLFFLSAAAAAPLWSWLAERHGAKRVLLAAMVLAVLSFGGALALGPGDALPFALVCLASGAATGADLTLLPALFARRMARVSPAAAEGFGLWTFMSKLTLAFAAVAVLPPLEAAGFRPGAGNPPEALALLGLLYAGLPCLLKLAAIALLAATNPDED</sequence>
<name>A0A8J3GV32_9RHOB</name>
<dbReference type="InterPro" id="IPR036259">
    <property type="entry name" value="MFS_trans_sf"/>
</dbReference>
<feature type="transmembrane region" description="Helical" evidence="2">
    <location>
        <begin position="371"/>
        <end position="394"/>
    </location>
</feature>
<dbReference type="GO" id="GO:0005886">
    <property type="term" value="C:plasma membrane"/>
    <property type="evidence" value="ECO:0007669"/>
    <property type="project" value="TreeGrafter"/>
</dbReference>
<dbReference type="Pfam" id="PF13347">
    <property type="entry name" value="MFS_2"/>
    <property type="match status" value="1"/>
</dbReference>
<feature type="transmembrane region" description="Helical" evidence="2">
    <location>
        <begin position="74"/>
        <end position="95"/>
    </location>
</feature>
<accession>A0A8J3GV32</accession>
<keyword evidence="2" id="KW-1133">Transmembrane helix</keyword>
<feature type="transmembrane region" description="Helical" evidence="2">
    <location>
        <begin position="207"/>
        <end position="229"/>
    </location>
</feature>
<evidence type="ECO:0000256" key="2">
    <source>
        <dbReference type="SAM" id="Phobius"/>
    </source>
</evidence>
<evidence type="ECO:0000256" key="1">
    <source>
        <dbReference type="ARBA" id="ARBA00009617"/>
    </source>
</evidence>
<comment type="similarity">
    <text evidence="1">Belongs to the sodium:galactoside symporter (TC 2.A.2) family.</text>
</comment>
<feature type="transmembrane region" description="Helical" evidence="2">
    <location>
        <begin position="329"/>
        <end position="351"/>
    </location>
</feature>
<reference evidence="3" key="2">
    <citation type="submission" date="2020-09" db="EMBL/GenBank/DDBJ databases">
        <authorList>
            <person name="Sun Q."/>
            <person name="Kim S."/>
        </authorList>
    </citation>
    <scope>NUCLEOTIDE SEQUENCE</scope>
    <source>
        <strain evidence="3">KCTC 42650</strain>
    </source>
</reference>
<feature type="transmembrane region" description="Helical" evidence="2">
    <location>
        <begin position="241"/>
        <end position="260"/>
    </location>
</feature>